<dbReference type="Proteomes" id="UP000297890">
    <property type="component" value="Unassembled WGS sequence"/>
</dbReference>
<dbReference type="AlphaFoldDB" id="A0A4Z0F6V2"/>
<reference evidence="2 3" key="1">
    <citation type="journal article" date="2019" name="ISME J.">
        <title>Candidatus Macondimonas diazotrophica, a novel gammaproteobacterial genus dominating crude-oil-contaminated coastal sediments.</title>
        <authorList>
            <person name="Karthikeyan S."/>
            <person name="Konstantinidis K."/>
        </authorList>
    </citation>
    <scope>NUCLEOTIDE SEQUENCE [LARGE SCALE GENOMIC DNA]</scope>
    <source>
        <strain evidence="2 3">KTK01</strain>
    </source>
</reference>
<organism evidence="2 3">
    <name type="scientific">Candidatus Macondimonas diazotrophica</name>
    <dbReference type="NCBI Taxonomy" id="2305248"/>
    <lineage>
        <taxon>Bacteria</taxon>
        <taxon>Pseudomonadati</taxon>
        <taxon>Pseudomonadota</taxon>
        <taxon>Gammaproteobacteria</taxon>
        <taxon>Chromatiales</taxon>
        <taxon>Ectothiorhodospiraceae</taxon>
        <taxon>Candidatus Macondimonas</taxon>
    </lineage>
</organism>
<evidence type="ECO:0000313" key="2">
    <source>
        <dbReference type="EMBL" id="TFZ81209.1"/>
    </source>
</evidence>
<gene>
    <name evidence="2" type="ORF">E4680_13375</name>
</gene>
<evidence type="ECO:0000313" key="3">
    <source>
        <dbReference type="Proteomes" id="UP000297890"/>
    </source>
</evidence>
<accession>A0A4Z0F6V2</accession>
<proteinExistence type="predicted"/>
<sequence>MTIKSEYETADEIPEQYRELYEQRGNKWELAAIEGVKPESAFADVKRALDAERERARQIEAQWRNWAPLAKHDPQHIQSVLDRLPEYEALAKQTSDIQARIDEVSSARIKAATLPIERERDALRQKYEEAEALLQKMSAAEQQRKVTDAIRAAASKVGLDPDSIEDAIMLGQATLEVAADGVVQVRDGASGIPAGIDAERMLAHVRDNGMRPRWWSENVSGGLRGGRASSSSIANPWAKGTINVTEQARLEQTNPALASKLKEAARA</sequence>
<evidence type="ECO:0000256" key="1">
    <source>
        <dbReference type="SAM" id="Coils"/>
    </source>
</evidence>
<dbReference type="OrthoDB" id="2365850at2"/>
<dbReference type="RefSeq" id="WP_135282921.1">
    <property type="nucleotide sequence ID" value="NZ_SRIO01000036.1"/>
</dbReference>
<dbReference type="EMBL" id="SRIO01000036">
    <property type="protein sequence ID" value="TFZ81209.1"/>
    <property type="molecule type" value="Genomic_DNA"/>
</dbReference>
<feature type="coiled-coil region" evidence="1">
    <location>
        <begin position="116"/>
        <end position="143"/>
    </location>
</feature>
<keyword evidence="3" id="KW-1185">Reference proteome</keyword>
<name>A0A4Z0F6V2_9GAMM</name>
<keyword evidence="1" id="KW-0175">Coiled coil</keyword>
<comment type="caution">
    <text evidence="2">The sequence shown here is derived from an EMBL/GenBank/DDBJ whole genome shotgun (WGS) entry which is preliminary data.</text>
</comment>
<protein>
    <submittedName>
        <fullName evidence="2">Uncharacterized protein</fullName>
    </submittedName>
</protein>